<keyword evidence="7" id="KW-0812">Transmembrane</keyword>
<protein>
    <recommendedName>
        <fullName evidence="8">Peptidase M48 domain-containing protein</fullName>
    </recommendedName>
</protein>
<keyword evidence="4 6" id="KW-0862">Zinc</keyword>
<name>A0ABQ1HBJ3_9FLAO</name>
<keyword evidence="2" id="KW-0479">Metal-binding</keyword>
<evidence type="ECO:0000256" key="4">
    <source>
        <dbReference type="ARBA" id="ARBA00022833"/>
    </source>
</evidence>
<dbReference type="Proteomes" id="UP000658793">
    <property type="component" value="Unassembled WGS sequence"/>
</dbReference>
<dbReference type="EMBL" id="BMGA01000001">
    <property type="protein sequence ID" value="GGA67356.1"/>
    <property type="molecule type" value="Genomic_DNA"/>
</dbReference>
<reference evidence="10" key="1">
    <citation type="journal article" date="2019" name="Int. J. Syst. Evol. Microbiol.">
        <title>The Global Catalogue of Microorganisms (GCM) 10K type strain sequencing project: providing services to taxonomists for standard genome sequencing and annotation.</title>
        <authorList>
            <consortium name="The Broad Institute Genomics Platform"/>
            <consortium name="The Broad Institute Genome Sequencing Center for Infectious Disease"/>
            <person name="Wu L."/>
            <person name="Ma J."/>
        </authorList>
    </citation>
    <scope>NUCLEOTIDE SEQUENCE [LARGE SCALE GENOMIC DNA]</scope>
    <source>
        <strain evidence="10">CGMCC 1.12811</strain>
    </source>
</reference>
<keyword evidence="7" id="KW-0472">Membrane</keyword>
<sequence>MNNTTTAVFYDGNSSVPQQITLTLNSFNRTLEFQSADGSTCKWLVADITFEKRSSGLHLEHGAEVLQHIKIQDANFIHLIQNFRKANGQIGWYQKLIDIGFAAHMGIAVVIMALIGLCYVYIIPWAAEQSVSLIPEEYDNELGNSAWVGNQYFMNVDSTKTKLLNDFAKELKLHNTKKLKFTVVKSNEINAFALPNGSIVVFTGILQEMKNYDELVGLLGHEASHVNNRHSMKMLCRSLSGYLFISVILGDANGIMATIGDNVNSLQSLSFSREFEHQADADGFKILLENKVNPQGMANLFKRLQQQHSYTIPEFLSSHPVTENRIDFINTMIKNKKFQTIAHPQLESLFAQLKE</sequence>
<dbReference type="InterPro" id="IPR001915">
    <property type="entry name" value="Peptidase_M48"/>
</dbReference>
<comment type="cofactor">
    <cofactor evidence="6">
        <name>Zn(2+)</name>
        <dbReference type="ChEBI" id="CHEBI:29105"/>
    </cofactor>
    <text evidence="6">Binds 1 zinc ion per subunit.</text>
</comment>
<keyword evidence="10" id="KW-1185">Reference proteome</keyword>
<evidence type="ECO:0000256" key="1">
    <source>
        <dbReference type="ARBA" id="ARBA00022670"/>
    </source>
</evidence>
<evidence type="ECO:0000313" key="10">
    <source>
        <dbReference type="Proteomes" id="UP000658793"/>
    </source>
</evidence>
<evidence type="ECO:0000256" key="6">
    <source>
        <dbReference type="RuleBase" id="RU003983"/>
    </source>
</evidence>
<keyword evidence="7" id="KW-1133">Transmembrane helix</keyword>
<organism evidence="9 10">
    <name type="scientific">Flavobacterium palustre</name>
    <dbReference type="NCBI Taxonomy" id="1476463"/>
    <lineage>
        <taxon>Bacteria</taxon>
        <taxon>Pseudomonadati</taxon>
        <taxon>Bacteroidota</taxon>
        <taxon>Flavobacteriia</taxon>
        <taxon>Flavobacteriales</taxon>
        <taxon>Flavobacteriaceae</taxon>
        <taxon>Flavobacterium</taxon>
    </lineage>
</organism>
<evidence type="ECO:0000256" key="5">
    <source>
        <dbReference type="ARBA" id="ARBA00023049"/>
    </source>
</evidence>
<dbReference type="CDD" id="cd07332">
    <property type="entry name" value="M48C_Oma1_like"/>
    <property type="match status" value="1"/>
</dbReference>
<dbReference type="Gene3D" id="3.30.2010.10">
    <property type="entry name" value="Metalloproteases ('zincins'), catalytic domain"/>
    <property type="match status" value="1"/>
</dbReference>
<dbReference type="RefSeq" id="WP_188492120.1">
    <property type="nucleotide sequence ID" value="NZ_BMGA01000001.1"/>
</dbReference>
<keyword evidence="3 6" id="KW-0378">Hydrolase</keyword>
<dbReference type="PANTHER" id="PTHR22726">
    <property type="entry name" value="METALLOENDOPEPTIDASE OMA1"/>
    <property type="match status" value="1"/>
</dbReference>
<dbReference type="InterPro" id="IPR051156">
    <property type="entry name" value="Mito/Outer_Membr_Metalloprot"/>
</dbReference>
<evidence type="ECO:0000313" key="9">
    <source>
        <dbReference type="EMBL" id="GGA67356.1"/>
    </source>
</evidence>
<gene>
    <name evidence="9" type="ORF">GCM10008015_05140</name>
</gene>
<dbReference type="Pfam" id="PF01435">
    <property type="entry name" value="Peptidase_M48"/>
    <property type="match status" value="1"/>
</dbReference>
<dbReference type="PANTHER" id="PTHR22726:SF1">
    <property type="entry name" value="METALLOENDOPEPTIDASE OMA1, MITOCHONDRIAL"/>
    <property type="match status" value="1"/>
</dbReference>
<feature type="transmembrane region" description="Helical" evidence="7">
    <location>
        <begin position="101"/>
        <end position="122"/>
    </location>
</feature>
<comment type="caution">
    <text evidence="9">The sequence shown here is derived from an EMBL/GenBank/DDBJ whole genome shotgun (WGS) entry which is preliminary data.</text>
</comment>
<evidence type="ECO:0000256" key="2">
    <source>
        <dbReference type="ARBA" id="ARBA00022723"/>
    </source>
</evidence>
<evidence type="ECO:0000256" key="3">
    <source>
        <dbReference type="ARBA" id="ARBA00022801"/>
    </source>
</evidence>
<evidence type="ECO:0000259" key="8">
    <source>
        <dbReference type="Pfam" id="PF01435"/>
    </source>
</evidence>
<feature type="domain" description="Peptidase M48" evidence="8">
    <location>
        <begin position="163"/>
        <end position="331"/>
    </location>
</feature>
<keyword evidence="1 6" id="KW-0645">Protease</keyword>
<accession>A0ABQ1HBJ3</accession>
<keyword evidence="5 6" id="KW-0482">Metalloprotease</keyword>
<proteinExistence type="inferred from homology"/>
<comment type="similarity">
    <text evidence="6">Belongs to the peptidase M48 family.</text>
</comment>
<evidence type="ECO:0000256" key="7">
    <source>
        <dbReference type="SAM" id="Phobius"/>
    </source>
</evidence>